<gene>
    <name evidence="1" type="ORF">EGW08_004567</name>
</gene>
<organism evidence="1 2">
    <name type="scientific">Elysia chlorotica</name>
    <name type="common">Eastern emerald elysia</name>
    <name type="synonym">Sea slug</name>
    <dbReference type="NCBI Taxonomy" id="188477"/>
    <lineage>
        <taxon>Eukaryota</taxon>
        <taxon>Metazoa</taxon>
        <taxon>Spiralia</taxon>
        <taxon>Lophotrochozoa</taxon>
        <taxon>Mollusca</taxon>
        <taxon>Gastropoda</taxon>
        <taxon>Heterobranchia</taxon>
        <taxon>Euthyneura</taxon>
        <taxon>Panpulmonata</taxon>
        <taxon>Sacoglossa</taxon>
        <taxon>Placobranchoidea</taxon>
        <taxon>Plakobranchidae</taxon>
        <taxon>Elysia</taxon>
    </lineage>
</organism>
<dbReference type="EMBL" id="RQTK01000104">
    <property type="protein sequence ID" value="RUS87644.1"/>
    <property type="molecule type" value="Genomic_DNA"/>
</dbReference>
<dbReference type="SUPFAM" id="SSF52047">
    <property type="entry name" value="RNI-like"/>
    <property type="match status" value="1"/>
</dbReference>
<accession>A0A433U1B9</accession>
<dbReference type="STRING" id="188477.A0A433U1B9"/>
<dbReference type="Proteomes" id="UP000271974">
    <property type="component" value="Unassembled WGS sequence"/>
</dbReference>
<proteinExistence type="predicted"/>
<reference evidence="1 2" key="1">
    <citation type="submission" date="2019-01" db="EMBL/GenBank/DDBJ databases">
        <title>A draft genome assembly of the solar-powered sea slug Elysia chlorotica.</title>
        <authorList>
            <person name="Cai H."/>
            <person name="Li Q."/>
            <person name="Fang X."/>
            <person name="Li J."/>
            <person name="Curtis N.E."/>
            <person name="Altenburger A."/>
            <person name="Shibata T."/>
            <person name="Feng M."/>
            <person name="Maeda T."/>
            <person name="Schwartz J.A."/>
            <person name="Shigenobu S."/>
            <person name="Lundholm N."/>
            <person name="Nishiyama T."/>
            <person name="Yang H."/>
            <person name="Hasebe M."/>
            <person name="Li S."/>
            <person name="Pierce S.K."/>
            <person name="Wang J."/>
        </authorList>
    </citation>
    <scope>NUCLEOTIDE SEQUENCE [LARGE SCALE GENOMIC DNA]</scope>
    <source>
        <strain evidence="1">EC2010</strain>
        <tissue evidence="1">Whole organism of an adult</tissue>
    </source>
</reference>
<dbReference type="InterPro" id="IPR032675">
    <property type="entry name" value="LRR_dom_sf"/>
</dbReference>
<protein>
    <submittedName>
        <fullName evidence="1">Uncharacterized protein</fullName>
    </submittedName>
</protein>
<dbReference type="OrthoDB" id="5859291at2759"/>
<evidence type="ECO:0000313" key="2">
    <source>
        <dbReference type="Proteomes" id="UP000271974"/>
    </source>
</evidence>
<name>A0A433U1B9_ELYCH</name>
<evidence type="ECO:0000313" key="1">
    <source>
        <dbReference type="EMBL" id="RUS87644.1"/>
    </source>
</evidence>
<comment type="caution">
    <text evidence="1">The sequence shown here is derived from an EMBL/GenBank/DDBJ whole genome shotgun (WGS) entry which is preliminary data.</text>
</comment>
<sequence length="231" mass="26337">MIPRTQLQNCLKKVFFSPKIPQREIHHLRSSFTTATYKNILKTPGCQMLHHQKRCFWGVDVAFNRVDDERVRLAGPDRAAAEWVLRNGGVIKWTTSSNRLNDFNMLPTTGFESYKLEEIDLSGTDIIGLGLEHLKDLHYLKKIKLHGVKTMGDDGLSHLPHVADTLTALEISQCPMVTEKGLEHVVLLKNLKTLVMYDLMEIRDMDAAVAKLKQKLPGLNIVRDELIKEKQ</sequence>
<dbReference type="Gene3D" id="3.80.10.10">
    <property type="entry name" value="Ribonuclease Inhibitor"/>
    <property type="match status" value="1"/>
</dbReference>
<dbReference type="AlphaFoldDB" id="A0A433U1B9"/>
<keyword evidence="2" id="KW-1185">Reference proteome</keyword>